<dbReference type="RefSeq" id="XP_017031333.1">
    <property type="nucleotide sequence ID" value="XM_017175844.1"/>
</dbReference>
<feature type="compositionally biased region" description="Basic and acidic residues" evidence="1">
    <location>
        <begin position="213"/>
        <end position="222"/>
    </location>
</feature>
<feature type="region of interest" description="Disordered" evidence="1">
    <location>
        <begin position="1"/>
        <end position="37"/>
    </location>
</feature>
<dbReference type="GeneID" id="108080938"/>
<keyword evidence="2" id="KW-1185">Reference proteome</keyword>
<proteinExistence type="predicted"/>
<evidence type="ECO:0000313" key="3">
    <source>
        <dbReference type="RefSeq" id="XP_017031331.1"/>
    </source>
</evidence>
<name>A0A6P4J7F8_DROKI</name>
<feature type="compositionally biased region" description="Polar residues" evidence="1">
    <location>
        <begin position="16"/>
        <end position="29"/>
    </location>
</feature>
<accession>A0A6P4J7F8</accession>
<evidence type="ECO:0000256" key="1">
    <source>
        <dbReference type="SAM" id="MobiDB-lite"/>
    </source>
</evidence>
<protein>
    <submittedName>
        <fullName evidence="3 4">Uncharacterized protein LOC108080938</fullName>
    </submittedName>
</protein>
<feature type="region of interest" description="Disordered" evidence="1">
    <location>
        <begin position="187"/>
        <end position="226"/>
    </location>
</feature>
<evidence type="ECO:0000313" key="2">
    <source>
        <dbReference type="Proteomes" id="UP001652661"/>
    </source>
</evidence>
<dbReference type="RefSeq" id="XP_017031331.1">
    <property type="nucleotide sequence ID" value="XM_017175842.1"/>
</dbReference>
<gene>
    <name evidence="3 4" type="primary">LOC108080938</name>
</gene>
<dbReference type="Proteomes" id="UP001652661">
    <property type="component" value="Chromosome 3R"/>
</dbReference>
<dbReference type="AlphaFoldDB" id="A0A6P4J7F8"/>
<evidence type="ECO:0000313" key="4">
    <source>
        <dbReference type="RefSeq" id="XP_017031333.1"/>
    </source>
</evidence>
<organism evidence="2 3">
    <name type="scientific">Drosophila kikkawai</name>
    <name type="common">Fruit fly</name>
    <dbReference type="NCBI Taxonomy" id="30033"/>
    <lineage>
        <taxon>Eukaryota</taxon>
        <taxon>Metazoa</taxon>
        <taxon>Ecdysozoa</taxon>
        <taxon>Arthropoda</taxon>
        <taxon>Hexapoda</taxon>
        <taxon>Insecta</taxon>
        <taxon>Pterygota</taxon>
        <taxon>Neoptera</taxon>
        <taxon>Endopterygota</taxon>
        <taxon>Diptera</taxon>
        <taxon>Brachycera</taxon>
        <taxon>Muscomorpha</taxon>
        <taxon>Ephydroidea</taxon>
        <taxon>Drosophilidae</taxon>
        <taxon>Drosophila</taxon>
        <taxon>Sophophora</taxon>
    </lineage>
</organism>
<sequence>MMLNKKKSQGAPLPNPTDSLNAVNPNDTLSGIEDLPGPANVQATNDTLLGLEDLAHGTNDDGVPFILVDGAPFTTRSGLDLALSRVEQKRMEHVLKDIESRRLQLLEDTEPPPELDMPINLSARALAELKAAEEEQRFQKDMYDLTFWPPEEENNDTCITPTMSNNSNTSIEEVILKLEQLRGSPKHIPVPDTEAPTAELPQRPGIQRQGTFDIKRKDEDNKQLGPDISIVEEPTTKKPQTPKPVYQGGIPSIISHKHLEKSAESPSITVRGRQITKQIGDLLVELCTLNQQNKRLLNEGSSHSFMVTISPAGGASNCSIKPISDPKFSHLRLSWSPSSFNIISHSQRAKSELNCSISGRNSLAPYPSKQEFPEERVRSQLLQKTPSSFLKVSSPAKYYQGRKRD</sequence>
<dbReference type="OrthoDB" id="7871751at2759"/>
<reference evidence="3 4" key="1">
    <citation type="submission" date="2025-04" db="UniProtKB">
        <authorList>
            <consortium name="RefSeq"/>
        </authorList>
    </citation>
    <scope>IDENTIFICATION</scope>
</reference>